<keyword evidence="3" id="KW-1185">Reference proteome</keyword>
<evidence type="ECO:0000313" key="2">
    <source>
        <dbReference type="EMBL" id="QJW97614.1"/>
    </source>
</evidence>
<dbReference type="EMBL" id="CP053452">
    <property type="protein sequence ID" value="QJW97614.1"/>
    <property type="molecule type" value="Genomic_DNA"/>
</dbReference>
<protein>
    <submittedName>
        <fullName evidence="2">Uncharacterized protein</fullName>
    </submittedName>
</protein>
<dbReference type="Proteomes" id="UP000503447">
    <property type="component" value="Chromosome"/>
</dbReference>
<reference evidence="3" key="1">
    <citation type="submission" date="2020-05" db="EMBL/GenBank/DDBJ databases">
        <title>Frigoriglobus tundricola gen. nov., sp. nov., a psychrotolerant cellulolytic planctomycete of the family Gemmataceae with two divergent copies of 16S rRNA gene.</title>
        <authorList>
            <person name="Kulichevskaya I.S."/>
            <person name="Ivanova A.A."/>
            <person name="Naumoff D.G."/>
            <person name="Beletsky A.V."/>
            <person name="Rijpstra W.I.C."/>
            <person name="Sinninghe Damste J.S."/>
            <person name="Mardanov A.V."/>
            <person name="Ravin N.V."/>
            <person name="Dedysh S.N."/>
        </authorList>
    </citation>
    <scope>NUCLEOTIDE SEQUENCE [LARGE SCALE GENOMIC DNA]</scope>
    <source>
        <strain evidence="3">PL17</strain>
    </source>
</reference>
<dbReference type="KEGG" id="ftj:FTUN_5189"/>
<evidence type="ECO:0000313" key="3">
    <source>
        <dbReference type="Proteomes" id="UP000503447"/>
    </source>
</evidence>
<proteinExistence type="predicted"/>
<organism evidence="2 3">
    <name type="scientific">Frigoriglobus tundricola</name>
    <dbReference type="NCBI Taxonomy" id="2774151"/>
    <lineage>
        <taxon>Bacteria</taxon>
        <taxon>Pseudomonadati</taxon>
        <taxon>Planctomycetota</taxon>
        <taxon>Planctomycetia</taxon>
        <taxon>Gemmatales</taxon>
        <taxon>Gemmataceae</taxon>
        <taxon>Frigoriglobus</taxon>
    </lineage>
</organism>
<dbReference type="AlphaFoldDB" id="A0A6M5YVV9"/>
<evidence type="ECO:0000256" key="1">
    <source>
        <dbReference type="SAM" id="MobiDB-lite"/>
    </source>
</evidence>
<accession>A0A6M5YVV9</accession>
<sequence>MTRPKIGTAGLTRFSTLSGAPGVTRDGSPTTLFQAWENVSLSNT</sequence>
<gene>
    <name evidence="2" type="ORF">FTUN_5189</name>
</gene>
<feature type="region of interest" description="Disordered" evidence="1">
    <location>
        <begin position="1"/>
        <end position="29"/>
    </location>
</feature>
<name>A0A6M5YVV9_9BACT</name>